<dbReference type="PANTHER" id="PTHR21366">
    <property type="entry name" value="GLYOXALASE FAMILY PROTEIN"/>
    <property type="match status" value="1"/>
</dbReference>
<dbReference type="SUPFAM" id="SSF54593">
    <property type="entry name" value="Glyoxalase/Bleomycin resistance protein/Dihydroxybiphenyl dioxygenase"/>
    <property type="match status" value="1"/>
</dbReference>
<dbReference type="GO" id="GO:0016829">
    <property type="term" value="F:lyase activity"/>
    <property type="evidence" value="ECO:0007669"/>
    <property type="project" value="UniProtKB-KW"/>
</dbReference>
<sequence>MKFAHTNIVCTNWKKLADFYVKTFNCKIIPPIRKQSGEWLENGTGLKNAKLEGAHLLLPGYGENGPTLEIYQYETIETQDFVPPNKRGFGHIAFEVENVESVMKDLKKNGGKPFGKITKREVRGVGEITFIYVRDPEGNLIELQSWRKASLQQRI</sequence>
<dbReference type="Proteomes" id="UP000284892">
    <property type="component" value="Unassembled WGS sequence"/>
</dbReference>
<dbReference type="OrthoDB" id="9795618at2"/>
<evidence type="ECO:0000313" key="3">
    <source>
        <dbReference type="Proteomes" id="UP000284892"/>
    </source>
</evidence>
<keyword evidence="2" id="KW-0560">Oxidoreductase</keyword>
<name>A0A420DC56_9FLAO</name>
<dbReference type="EMBL" id="RAQJ01000009">
    <property type="protein sequence ID" value="RKE89421.1"/>
    <property type="molecule type" value="Genomic_DNA"/>
</dbReference>
<proteinExistence type="predicted"/>
<feature type="domain" description="VOC" evidence="1">
    <location>
        <begin position="2"/>
        <end position="146"/>
    </location>
</feature>
<dbReference type="AlphaFoldDB" id="A0A420DC56"/>
<dbReference type="InterPro" id="IPR029068">
    <property type="entry name" value="Glyas_Bleomycin-R_OHBP_Dase"/>
</dbReference>
<evidence type="ECO:0000313" key="2">
    <source>
        <dbReference type="EMBL" id="RKE89421.1"/>
    </source>
</evidence>
<dbReference type="Gene3D" id="3.10.180.10">
    <property type="entry name" value="2,3-Dihydroxybiphenyl 1,2-Dioxygenase, domain 1"/>
    <property type="match status" value="1"/>
</dbReference>
<dbReference type="InterPro" id="IPR004360">
    <property type="entry name" value="Glyas_Fos-R_dOase_dom"/>
</dbReference>
<comment type="caution">
    <text evidence="2">The sequence shown here is derived from an EMBL/GenBank/DDBJ whole genome shotgun (WGS) entry which is preliminary data.</text>
</comment>
<dbReference type="RefSeq" id="WP_120202888.1">
    <property type="nucleotide sequence ID" value="NZ_RAQJ01000009.1"/>
</dbReference>
<evidence type="ECO:0000259" key="1">
    <source>
        <dbReference type="PROSITE" id="PS51819"/>
    </source>
</evidence>
<organism evidence="2 3">
    <name type="scientific">Ichthyenterobacterium magnum</name>
    <dbReference type="NCBI Taxonomy" id="1230530"/>
    <lineage>
        <taxon>Bacteria</taxon>
        <taxon>Pseudomonadati</taxon>
        <taxon>Bacteroidota</taxon>
        <taxon>Flavobacteriia</taxon>
        <taxon>Flavobacteriales</taxon>
        <taxon>Flavobacteriaceae</taxon>
        <taxon>Ichthyenterobacterium</taxon>
    </lineage>
</organism>
<reference evidence="2 3" key="1">
    <citation type="submission" date="2018-09" db="EMBL/GenBank/DDBJ databases">
        <title>Genomic Encyclopedia of Archaeal and Bacterial Type Strains, Phase II (KMG-II): from individual species to whole genera.</title>
        <authorList>
            <person name="Goeker M."/>
        </authorList>
    </citation>
    <scope>NUCLEOTIDE SEQUENCE [LARGE SCALE GENOMIC DNA]</scope>
    <source>
        <strain evidence="2 3">DSM 26283</strain>
    </source>
</reference>
<accession>A0A420DC56</accession>
<dbReference type="PROSITE" id="PS51819">
    <property type="entry name" value="VOC"/>
    <property type="match status" value="1"/>
</dbReference>
<dbReference type="InterPro" id="IPR050383">
    <property type="entry name" value="GlyoxalaseI/FosfomycinResist"/>
</dbReference>
<protein>
    <submittedName>
        <fullName evidence="2">Catechol 2,3-dioxygenase-like lactoylglutathione lyase family enzyme</fullName>
    </submittedName>
</protein>
<gene>
    <name evidence="2" type="ORF">BXY80_2770</name>
</gene>
<dbReference type="PANTHER" id="PTHR21366:SF14">
    <property type="entry name" value="GLYOXALASE DOMAIN-CONTAINING PROTEIN 5"/>
    <property type="match status" value="1"/>
</dbReference>
<keyword evidence="2" id="KW-0223">Dioxygenase</keyword>
<dbReference type="GO" id="GO:0051213">
    <property type="term" value="F:dioxygenase activity"/>
    <property type="evidence" value="ECO:0007669"/>
    <property type="project" value="UniProtKB-KW"/>
</dbReference>
<dbReference type="Pfam" id="PF00903">
    <property type="entry name" value="Glyoxalase"/>
    <property type="match status" value="1"/>
</dbReference>
<dbReference type="InterPro" id="IPR037523">
    <property type="entry name" value="VOC_core"/>
</dbReference>
<keyword evidence="3" id="KW-1185">Reference proteome</keyword>
<keyword evidence="2" id="KW-0456">Lyase</keyword>